<accession>A0A7I9WPW7</accession>
<sequence>MIKGQAQSELVSILRGAVMDTVHFTIRTPWLLRALGGNPLVRGSDRIEAAITAVLAVLVILALPVAAAVGAAVHESQTTYLTETLATRHQIAAEASGDSTPATEPGGTAYLTSVRWVVGNQVYDDVVSSRDSHRLGDPVMVWVDETGSRVPAPPTSTDVALATGIAGAAVWGAAALTCAAALALVRSRLDRNRYAAWEQGFRRMTDGGDKHPRYR</sequence>
<name>A0A7I9WPW7_9MYCO</name>
<feature type="transmembrane region" description="Helical" evidence="1">
    <location>
        <begin position="49"/>
        <end position="73"/>
    </location>
</feature>
<dbReference type="PANTHER" id="PTHR42305:SF1">
    <property type="entry name" value="MEMBRANE PROTEIN RV1733C-RELATED"/>
    <property type="match status" value="1"/>
</dbReference>
<keyword evidence="1" id="KW-0472">Membrane</keyword>
<dbReference type="PANTHER" id="PTHR42305">
    <property type="entry name" value="MEMBRANE PROTEIN RV1733C-RELATED"/>
    <property type="match status" value="1"/>
</dbReference>
<dbReference type="RefSeq" id="WP_193489946.1">
    <property type="nucleotide sequence ID" value="NZ_BAAAMC010000002.1"/>
</dbReference>
<evidence type="ECO:0000256" key="1">
    <source>
        <dbReference type="SAM" id="Phobius"/>
    </source>
</evidence>
<feature type="transmembrane region" description="Helical" evidence="1">
    <location>
        <begin position="159"/>
        <end position="185"/>
    </location>
</feature>
<comment type="caution">
    <text evidence="2">The sequence shown here is derived from an EMBL/GenBank/DDBJ whole genome shotgun (WGS) entry which is preliminary data.</text>
</comment>
<evidence type="ECO:0000313" key="2">
    <source>
        <dbReference type="EMBL" id="GFG59418.1"/>
    </source>
</evidence>
<protein>
    <submittedName>
        <fullName evidence="2">Membrane protein</fullName>
    </submittedName>
</protein>
<keyword evidence="1" id="KW-1133">Transmembrane helix</keyword>
<dbReference type="Proteomes" id="UP000465241">
    <property type="component" value="Unassembled WGS sequence"/>
</dbReference>
<keyword evidence="1" id="KW-0812">Transmembrane</keyword>
<evidence type="ECO:0000313" key="3">
    <source>
        <dbReference type="Proteomes" id="UP000465241"/>
    </source>
</evidence>
<organism evidence="2 3">
    <name type="scientific">Mycolicibacterium murale</name>
    <dbReference type="NCBI Taxonomy" id="182220"/>
    <lineage>
        <taxon>Bacteria</taxon>
        <taxon>Bacillati</taxon>
        <taxon>Actinomycetota</taxon>
        <taxon>Actinomycetes</taxon>
        <taxon>Mycobacteriales</taxon>
        <taxon>Mycobacteriaceae</taxon>
        <taxon>Mycolicibacterium</taxon>
    </lineage>
</organism>
<gene>
    <name evidence="2" type="ORF">MMUR_35540</name>
</gene>
<dbReference type="AlphaFoldDB" id="A0A7I9WPW7"/>
<proteinExistence type="predicted"/>
<reference evidence="2 3" key="1">
    <citation type="journal article" date="2019" name="Emerg. Microbes Infect.">
        <title>Comprehensive subspecies identification of 175 nontuberculous mycobacteria species based on 7547 genomic profiles.</title>
        <authorList>
            <person name="Matsumoto Y."/>
            <person name="Kinjo T."/>
            <person name="Motooka D."/>
            <person name="Nabeya D."/>
            <person name="Jung N."/>
            <person name="Uechi K."/>
            <person name="Horii T."/>
            <person name="Iida T."/>
            <person name="Fujita J."/>
            <person name="Nakamura S."/>
        </authorList>
    </citation>
    <scope>NUCLEOTIDE SEQUENCE [LARGE SCALE GENOMIC DNA]</scope>
    <source>
        <strain evidence="2 3">JCM 13392</strain>
    </source>
</reference>
<keyword evidence="3" id="KW-1185">Reference proteome</keyword>
<dbReference type="InterPro" id="IPR039708">
    <property type="entry name" value="MT1774/Rv1733c-like"/>
</dbReference>
<dbReference type="EMBL" id="BLKT01000003">
    <property type="protein sequence ID" value="GFG59418.1"/>
    <property type="molecule type" value="Genomic_DNA"/>
</dbReference>